<dbReference type="WBParaSite" id="PgR054_g050_t01">
    <property type="protein sequence ID" value="PgR054_g050_t01"/>
    <property type="gene ID" value="PgR054_g050"/>
</dbReference>
<protein>
    <submittedName>
        <fullName evidence="2">Uncharacterized protein</fullName>
    </submittedName>
</protein>
<name>A0A915BRL0_PARUN</name>
<keyword evidence="1" id="KW-1185">Reference proteome</keyword>
<evidence type="ECO:0000313" key="2">
    <source>
        <dbReference type="WBParaSite" id="PgR054_g050_t01"/>
    </source>
</evidence>
<accession>A0A915BRL0</accession>
<dbReference type="Proteomes" id="UP000887569">
    <property type="component" value="Unplaced"/>
</dbReference>
<reference evidence="2" key="1">
    <citation type="submission" date="2022-11" db="UniProtKB">
        <authorList>
            <consortium name="WormBaseParasite"/>
        </authorList>
    </citation>
    <scope>IDENTIFICATION</scope>
</reference>
<dbReference type="AlphaFoldDB" id="A0A915BRL0"/>
<proteinExistence type="predicted"/>
<sequence>MFPDKENAYYCRKLAGGRDRRHYWHGGYDSLRSQCCGTSSTLFAVRRTASLPRMFECVLDYVRQLKMLDFVVTGASGQG</sequence>
<organism evidence="1 2">
    <name type="scientific">Parascaris univalens</name>
    <name type="common">Nematode worm</name>
    <dbReference type="NCBI Taxonomy" id="6257"/>
    <lineage>
        <taxon>Eukaryota</taxon>
        <taxon>Metazoa</taxon>
        <taxon>Ecdysozoa</taxon>
        <taxon>Nematoda</taxon>
        <taxon>Chromadorea</taxon>
        <taxon>Rhabditida</taxon>
        <taxon>Spirurina</taxon>
        <taxon>Ascaridomorpha</taxon>
        <taxon>Ascaridoidea</taxon>
        <taxon>Ascarididae</taxon>
        <taxon>Parascaris</taxon>
    </lineage>
</organism>
<evidence type="ECO:0000313" key="1">
    <source>
        <dbReference type="Proteomes" id="UP000887569"/>
    </source>
</evidence>